<accession>A0A3E2MZ18</accession>
<proteinExistence type="predicted"/>
<dbReference type="InterPro" id="IPR011051">
    <property type="entry name" value="RmlC_Cupin_sf"/>
</dbReference>
<organism evidence="1 2">
    <name type="scientific">Mycobacterium marinum</name>
    <dbReference type="NCBI Taxonomy" id="1781"/>
    <lineage>
        <taxon>Bacteria</taxon>
        <taxon>Bacillati</taxon>
        <taxon>Actinomycetota</taxon>
        <taxon>Actinomycetes</taxon>
        <taxon>Mycobacteriales</taxon>
        <taxon>Mycobacteriaceae</taxon>
        <taxon>Mycobacterium</taxon>
        <taxon>Mycobacterium ulcerans group</taxon>
    </lineage>
</organism>
<reference evidence="1 2" key="1">
    <citation type="journal article" date="2018" name="Sci. Rep.">
        <title>Extensive genomic diversity among Mycobacterium marinum strains revealed by whole genome sequencing.</title>
        <authorList>
            <person name="Das S."/>
            <person name="Pettersson B.M."/>
            <person name="Behra P.R."/>
            <person name="Mallick A."/>
            <person name="Cheramie M."/>
            <person name="Ramesh M."/>
            <person name="Shirreff L."/>
            <person name="DuCote T."/>
            <person name="Dasgupta S."/>
            <person name="Ennis D.G."/>
            <person name="Kirsebom L.A."/>
        </authorList>
    </citation>
    <scope>NUCLEOTIDE SEQUENCE [LARGE SCALE GENOMIC DNA]</scope>
    <source>
        <strain evidence="1 2">Davis1</strain>
    </source>
</reference>
<comment type="caution">
    <text evidence="1">The sequence shown here is derived from an EMBL/GenBank/DDBJ whole genome shotgun (WGS) entry which is preliminary data.</text>
</comment>
<evidence type="ECO:0000313" key="1">
    <source>
        <dbReference type="EMBL" id="RFZ44499.1"/>
    </source>
</evidence>
<dbReference type="Gene3D" id="2.60.120.10">
    <property type="entry name" value="Jelly Rolls"/>
    <property type="match status" value="1"/>
</dbReference>
<dbReference type="RefSeq" id="WP_117431853.1">
    <property type="nucleotide sequence ID" value="NZ_PEDF01000042.1"/>
</dbReference>
<dbReference type="AlphaFoldDB" id="A0A3E2MZ18"/>
<dbReference type="EMBL" id="PEDF01000042">
    <property type="protein sequence ID" value="RFZ44499.1"/>
    <property type="molecule type" value="Genomic_DNA"/>
</dbReference>
<evidence type="ECO:0008006" key="3">
    <source>
        <dbReference type="Google" id="ProtNLM"/>
    </source>
</evidence>
<name>A0A3E2MZ18_MYCMR</name>
<dbReference type="SUPFAM" id="SSF51182">
    <property type="entry name" value="RmlC-like cupins"/>
    <property type="match status" value="1"/>
</dbReference>
<evidence type="ECO:0000313" key="2">
    <source>
        <dbReference type="Proteomes" id="UP000257451"/>
    </source>
</evidence>
<gene>
    <name evidence="1" type="ORF">DAVIS_01523</name>
</gene>
<sequence>MNHQHVDAETKAVQQPDRTVRFLDGSVRVVMELLGTVAIGHGIYQPGWKWSVHVGPTTGRASARHVGYVLSGHMAVRSHDGLEILVGPNQAFAAEPGHDAWVVGDEPCVALDWSPIDPPAFTVATPDDERNR</sequence>
<dbReference type="Proteomes" id="UP000257451">
    <property type="component" value="Unassembled WGS sequence"/>
</dbReference>
<dbReference type="InterPro" id="IPR014710">
    <property type="entry name" value="RmlC-like_jellyroll"/>
</dbReference>
<protein>
    <recommendedName>
        <fullName evidence="3">Cupin</fullName>
    </recommendedName>
</protein>